<organism evidence="8 9">
    <name type="scientific">Aspergillus phoenicis ATCC 13157</name>
    <dbReference type="NCBI Taxonomy" id="1353007"/>
    <lineage>
        <taxon>Eukaryota</taxon>
        <taxon>Fungi</taxon>
        <taxon>Dikarya</taxon>
        <taxon>Ascomycota</taxon>
        <taxon>Pezizomycotina</taxon>
        <taxon>Eurotiomycetes</taxon>
        <taxon>Eurotiomycetidae</taxon>
        <taxon>Eurotiales</taxon>
        <taxon>Aspergillaceae</taxon>
        <taxon>Aspergillus</taxon>
    </lineage>
</organism>
<dbReference type="GO" id="GO:0016787">
    <property type="term" value="F:hydrolase activity"/>
    <property type="evidence" value="ECO:0007669"/>
    <property type="project" value="UniProtKB-KW"/>
</dbReference>
<evidence type="ECO:0000256" key="2">
    <source>
        <dbReference type="ARBA" id="ARBA00022723"/>
    </source>
</evidence>
<keyword evidence="5" id="KW-0804">Transcription</keyword>
<comment type="similarity">
    <text evidence="1">Belongs to the isochorismatase family.</text>
</comment>
<dbReference type="PANTHER" id="PTHR47660:SF3">
    <property type="entry name" value="FINGER DOMAIN PROTEIN, PUTATIVE (AFU_ORTHOLOGUE AFUA_4G03310)-RELATED"/>
    <property type="match status" value="1"/>
</dbReference>
<keyword evidence="6" id="KW-0539">Nucleus</keyword>
<sequence>MATNGSINFGKNYAVLNLDWITVLIDAVKDTPEGQALIANYTKWNDAVHASSSRPLTVFSTLSFYPGQPEVQSGSPFANLIAPFGEFRHGSPETQIHKAFNVDSQDIVLPKTRWSATTGSVLEQILQAHGVKTVVISGVTLSGVVMATIYRLFDLDYNVYVIRENVLELPIEQHSAFANVMLDMLLPKMGIKVISVDEAINAEDALERNQTSPVAPPSPFSVSGSSLTGLESGVLAMSNISTSTLPSSLGTGVFANTQNELSGLDDVLDFSSLDLVCPINADDIQNRWIQAYIPIPGQTIKTYPDGVRSYIYLTLRSYSAMAVSGRGTLPFIHPKQMIAQSAGSPLTTCLSLVRVCSNQLPGSGQAAISVLRREIQILDQDRAKYSSDGLFVAFQSYLIYSMVLFFVLGQSCDDDFRAIMTSLQELACASSRQGLICAADQRRARPKWEEWIVAEAKRRTLYIMYLFDSILSSQEGLPTFLGTELRGLPAPANKLLWQAATRYEWEREYNVHMVDWMEGCLTIDELWPTPDDIGEAGVARRRARVDQWLQNLDEYGTMLFAIMRCTHGD</sequence>
<dbReference type="PANTHER" id="PTHR47660">
    <property type="entry name" value="TRANSCRIPTION FACTOR WITH C2H2 AND ZN(2)-CYS(6) DNA BINDING DOMAIN (EUROFUNG)-RELATED-RELATED"/>
    <property type="match status" value="1"/>
</dbReference>
<evidence type="ECO:0000256" key="5">
    <source>
        <dbReference type="ARBA" id="ARBA00023163"/>
    </source>
</evidence>
<dbReference type="GO" id="GO:0046872">
    <property type="term" value="F:metal ion binding"/>
    <property type="evidence" value="ECO:0007669"/>
    <property type="project" value="UniProtKB-KW"/>
</dbReference>
<keyword evidence="2" id="KW-0479">Metal-binding</keyword>
<keyword evidence="4" id="KW-0805">Transcription regulation</keyword>
<dbReference type="Proteomes" id="UP000254937">
    <property type="component" value="Unassembled WGS sequence"/>
</dbReference>
<keyword evidence="8" id="KW-0378">Hydrolase</keyword>
<feature type="domain" description="Isochorismatase-like" evidence="7">
    <location>
        <begin position="14"/>
        <end position="195"/>
    </location>
</feature>
<dbReference type="InterPro" id="IPR036380">
    <property type="entry name" value="Isochorismatase-like_sf"/>
</dbReference>
<keyword evidence="9" id="KW-1185">Reference proteome</keyword>
<reference evidence="8 9" key="1">
    <citation type="submission" date="2018-07" db="EMBL/GenBank/DDBJ databases">
        <title>Section-level genome sequencing of Aspergillus section Nigri to investigate inter- and intra-species variation.</title>
        <authorList>
            <consortium name="DOE Joint Genome Institute"/>
            <person name="Vesth T.C."/>
            <person name="Nybo J.L."/>
            <person name="Theobald S."/>
            <person name="Frisvad J.C."/>
            <person name="Larsen T.O."/>
            <person name="Nielsen K.F."/>
            <person name="Hoof J.B."/>
            <person name="Brandl J."/>
            <person name="Salamov A."/>
            <person name="Riley R."/>
            <person name="Gladden J.M."/>
            <person name="Phatale P."/>
            <person name="Nielsen M.T."/>
            <person name="Lyhne E.K."/>
            <person name="Kogle M.E."/>
            <person name="Strasser K."/>
            <person name="McDonnell E."/>
            <person name="Barry K."/>
            <person name="Clum A."/>
            <person name="Chen C."/>
            <person name="Nolan M."/>
            <person name="Sandor L."/>
            <person name="Kuo A."/>
            <person name="Lipzen A."/>
            <person name="Hainaut M."/>
            <person name="Drula E."/>
            <person name="Tsang A."/>
            <person name="Magnuson J.K."/>
            <person name="Henrissat B."/>
            <person name="Wiebenga A."/>
            <person name="Simmons B.A."/>
            <person name="Makela M.R."/>
            <person name="De vries R.P."/>
            <person name="Grigoriev I.V."/>
            <person name="Mortensen U.H."/>
            <person name="Baker S.E."/>
            <person name="Andersen M.R."/>
        </authorList>
    </citation>
    <scope>NUCLEOTIDE SEQUENCE [LARGE SCALE GENOMIC DNA]</scope>
    <source>
        <strain evidence="8 9">ATCC 13157</strain>
    </source>
</reference>
<proteinExistence type="inferred from homology"/>
<evidence type="ECO:0000259" key="7">
    <source>
        <dbReference type="Pfam" id="PF00857"/>
    </source>
</evidence>
<accession>A0A370PJH5</accession>
<evidence type="ECO:0000256" key="1">
    <source>
        <dbReference type="ARBA" id="ARBA00006336"/>
    </source>
</evidence>
<evidence type="ECO:0000313" key="8">
    <source>
        <dbReference type="EMBL" id="RDK42345.1"/>
    </source>
</evidence>
<name>A0A370PJH5_ASPPH</name>
<keyword evidence="3" id="KW-0862">Zinc</keyword>
<evidence type="ECO:0000256" key="6">
    <source>
        <dbReference type="ARBA" id="ARBA00023242"/>
    </source>
</evidence>
<dbReference type="Gene3D" id="3.40.50.850">
    <property type="entry name" value="Isochorismatase-like"/>
    <property type="match status" value="1"/>
</dbReference>
<dbReference type="Pfam" id="PF00857">
    <property type="entry name" value="Isochorismatase"/>
    <property type="match status" value="1"/>
</dbReference>
<protein>
    <submittedName>
        <fullName evidence="8">Isochorismatase hydrolase</fullName>
    </submittedName>
</protein>
<dbReference type="AlphaFoldDB" id="A0A370PJH5"/>
<dbReference type="EMBL" id="KZ851853">
    <property type="protein sequence ID" value="RDK42345.1"/>
    <property type="molecule type" value="Genomic_DNA"/>
</dbReference>
<dbReference type="InterPro" id="IPR000868">
    <property type="entry name" value="Isochorismatase-like_dom"/>
</dbReference>
<evidence type="ECO:0000256" key="4">
    <source>
        <dbReference type="ARBA" id="ARBA00023015"/>
    </source>
</evidence>
<gene>
    <name evidence="8" type="ORF">M752DRAFT_335953</name>
</gene>
<dbReference type="SUPFAM" id="SSF52499">
    <property type="entry name" value="Isochorismatase-like hydrolases"/>
    <property type="match status" value="1"/>
</dbReference>
<evidence type="ECO:0000313" key="9">
    <source>
        <dbReference type="Proteomes" id="UP000254937"/>
    </source>
</evidence>
<evidence type="ECO:0000256" key="3">
    <source>
        <dbReference type="ARBA" id="ARBA00022833"/>
    </source>
</evidence>